<name>A0A2T8IA52_9POAL</name>
<proteinExistence type="predicted"/>
<sequence>MGKEAVDEYGIDLHGRDKDEWMMEEETGLLGAGELTPLSHAPVSVELDGPRPHAAVRLSAPHAAAGQASAGREEKDWGRFLRSVTSPLAKIWLLYQMYK</sequence>
<dbReference type="Gramene" id="PVH34552">
    <property type="protein sequence ID" value="PVH34552"/>
    <property type="gene ID" value="PAHAL_8G246600"/>
</dbReference>
<dbReference type="Proteomes" id="UP000243499">
    <property type="component" value="Chromosome 4"/>
</dbReference>
<evidence type="ECO:0000313" key="1">
    <source>
        <dbReference type="EMBL" id="PVH34552.1"/>
    </source>
</evidence>
<dbReference type="EMBL" id="CM008049">
    <property type="protein sequence ID" value="PVH48054.1"/>
    <property type="molecule type" value="Genomic_DNA"/>
</dbReference>
<organism evidence="1">
    <name type="scientific">Panicum hallii</name>
    <dbReference type="NCBI Taxonomy" id="206008"/>
    <lineage>
        <taxon>Eukaryota</taxon>
        <taxon>Viridiplantae</taxon>
        <taxon>Streptophyta</taxon>
        <taxon>Embryophyta</taxon>
        <taxon>Tracheophyta</taxon>
        <taxon>Spermatophyta</taxon>
        <taxon>Magnoliopsida</taxon>
        <taxon>Liliopsida</taxon>
        <taxon>Poales</taxon>
        <taxon>Poaceae</taxon>
        <taxon>PACMAD clade</taxon>
        <taxon>Panicoideae</taxon>
        <taxon>Panicodae</taxon>
        <taxon>Paniceae</taxon>
        <taxon>Panicinae</taxon>
        <taxon>Panicum</taxon>
        <taxon>Panicum sect. Panicum</taxon>
    </lineage>
</organism>
<protein>
    <submittedName>
        <fullName evidence="1">Uncharacterized protein</fullName>
    </submittedName>
</protein>
<gene>
    <name evidence="2" type="ORF">PAHAL_4G228800</name>
    <name evidence="1" type="ORF">PAHAL_8G246600</name>
</gene>
<accession>A0A2T8IA52</accession>
<dbReference type="AlphaFoldDB" id="A0A2T8IA52"/>
<dbReference type="EMBL" id="CM008053">
    <property type="protein sequence ID" value="PVH34552.1"/>
    <property type="molecule type" value="Genomic_DNA"/>
</dbReference>
<reference evidence="1" key="1">
    <citation type="submission" date="2018-04" db="EMBL/GenBank/DDBJ databases">
        <title>WGS assembly of Panicum hallii.</title>
        <authorList>
            <person name="Lovell J."/>
            <person name="Jenkins J."/>
            <person name="Lowry D."/>
            <person name="Mamidi S."/>
            <person name="Sreedasyam A."/>
            <person name="Weng X."/>
            <person name="Barry K."/>
            <person name="Bonette J."/>
            <person name="Campitelli B."/>
            <person name="Daum C."/>
            <person name="Gordon S."/>
            <person name="Gould B."/>
            <person name="Lipzen A."/>
            <person name="Macqueen A."/>
            <person name="Palacio-Mejia J."/>
            <person name="Plott C."/>
            <person name="Shakirov E."/>
            <person name="Shu S."/>
            <person name="Yoshinaga Y."/>
            <person name="Zane M."/>
            <person name="Rokhsar D."/>
            <person name="Grimwood J."/>
            <person name="Schmutz J."/>
            <person name="Juenger T."/>
        </authorList>
    </citation>
    <scope>NUCLEOTIDE SEQUENCE [LARGE SCALE GENOMIC DNA]</scope>
    <source>
        <strain evidence="1">FIL2</strain>
    </source>
</reference>
<dbReference type="Proteomes" id="UP000243499">
    <property type="component" value="Chromosome 8"/>
</dbReference>
<evidence type="ECO:0000313" key="2">
    <source>
        <dbReference type="EMBL" id="PVH48054.1"/>
    </source>
</evidence>
<dbReference type="Gramene" id="PVH48054">
    <property type="protein sequence ID" value="PVH48054"/>
    <property type="gene ID" value="PAHAL_4G228800"/>
</dbReference>